<feature type="chain" id="PRO_5019562162" description="Outer membrane protein beta-barrel domain-containing protein" evidence="2">
    <location>
        <begin position="22"/>
        <end position="345"/>
    </location>
</feature>
<sequence>MKTITFYVMALLCLMATKLNAQIFERRVREISTSIEDISKEEKDSLKIEVEAVNILLEKNEITKEEADKRKIELAEKRANNIETRVAVEKEKLDKLVQDKVDGNIDGGDGALYVYYNKGKNSDCKNDTIHSIDFRRTTSQFLFALGVNRMIVDGKMDNDNFKWRSDFYEWGIVFNSRLLKNNNLLHAKYGLSLQYNNLRPDDDKIFVTNGDKTVLADSGLNIDVARLRYVNLVIPVHLEFDFTKKKVGDVHTYYPIYDSFKIGIGGYVGVNVKEKQILKYEDANGHQVKDRLRGEYNVSDTTYGLSAYVGYGQVSLYAKYDLQPIFANNDVDQNNLSLGIRFDIN</sequence>
<proteinExistence type="predicted"/>
<keyword evidence="4" id="KW-1185">Reference proteome</keyword>
<dbReference type="Proteomes" id="UP000289775">
    <property type="component" value="Unassembled WGS sequence"/>
</dbReference>
<feature type="signal peptide" evidence="2">
    <location>
        <begin position="1"/>
        <end position="21"/>
    </location>
</feature>
<comment type="caution">
    <text evidence="3">The sequence shown here is derived from an EMBL/GenBank/DDBJ whole genome shotgun (WGS) entry which is preliminary data.</text>
</comment>
<keyword evidence="1" id="KW-0175">Coiled coil</keyword>
<accession>A0A444W5M8</accession>
<evidence type="ECO:0008006" key="5">
    <source>
        <dbReference type="Google" id="ProtNLM"/>
    </source>
</evidence>
<keyword evidence="2" id="KW-0732">Signal</keyword>
<protein>
    <recommendedName>
        <fullName evidence="5">Outer membrane protein beta-barrel domain-containing protein</fullName>
    </recommendedName>
</protein>
<evidence type="ECO:0000313" key="4">
    <source>
        <dbReference type="Proteomes" id="UP000289775"/>
    </source>
</evidence>
<evidence type="ECO:0000313" key="3">
    <source>
        <dbReference type="EMBL" id="RYJ41170.1"/>
    </source>
</evidence>
<name>A0A444W5M8_9FLAO</name>
<dbReference type="RefSeq" id="WP_129752281.1">
    <property type="nucleotide sequence ID" value="NZ_JUIW01000012.1"/>
</dbReference>
<organism evidence="3 4">
    <name type="scientific">Flavobacterium beibuense</name>
    <dbReference type="NCBI Taxonomy" id="657326"/>
    <lineage>
        <taxon>Bacteria</taxon>
        <taxon>Pseudomonadati</taxon>
        <taxon>Bacteroidota</taxon>
        <taxon>Flavobacteriia</taxon>
        <taxon>Flavobacteriales</taxon>
        <taxon>Flavobacteriaceae</taxon>
        <taxon>Flavobacterium</taxon>
    </lineage>
</organism>
<dbReference type="AlphaFoldDB" id="A0A444W5M8"/>
<evidence type="ECO:0000256" key="2">
    <source>
        <dbReference type="SAM" id="SignalP"/>
    </source>
</evidence>
<feature type="coiled-coil region" evidence="1">
    <location>
        <begin position="57"/>
        <end position="99"/>
    </location>
</feature>
<reference evidence="3 4" key="1">
    <citation type="submission" date="2014-12" db="EMBL/GenBank/DDBJ databases">
        <title>Genome sequence of Flavobacterium beibuense RSKm HC5.</title>
        <authorList>
            <person name="Kim J.F."/>
            <person name="Song J.Y."/>
            <person name="Kwak M.-J."/>
            <person name="Lee S.-W."/>
        </authorList>
    </citation>
    <scope>NUCLEOTIDE SEQUENCE [LARGE SCALE GENOMIC DNA]</scope>
    <source>
        <strain evidence="3 4">RSKm HC5</strain>
    </source>
</reference>
<dbReference type="EMBL" id="JUIW01000012">
    <property type="protein sequence ID" value="RYJ41170.1"/>
    <property type="molecule type" value="Genomic_DNA"/>
</dbReference>
<evidence type="ECO:0000256" key="1">
    <source>
        <dbReference type="SAM" id="Coils"/>
    </source>
</evidence>
<gene>
    <name evidence="3" type="ORF">NU09_3204</name>
</gene>
<dbReference type="OrthoDB" id="1466811at2"/>